<reference evidence="1 2" key="1">
    <citation type="submission" date="2024-03" db="EMBL/GenBank/DDBJ databases">
        <authorList>
            <person name="Gkanogiannis A."/>
            <person name="Becerra Lopez-Lavalle L."/>
        </authorList>
    </citation>
    <scope>NUCLEOTIDE SEQUENCE [LARGE SCALE GENOMIC DNA]</scope>
</reference>
<gene>
    <name evidence="1" type="ORF">CITCOLO1_LOCUS13291</name>
</gene>
<sequence length="101" mass="12094">MIYKLLVCGLLQARSFTRKSDFTPHRYTRTFPTKKQEKKWRSSKMEKMVGAEYLTKLYGHRFLLQTSSENLEFHFVSPVRRLPFGRTSVADRRFWSCLLVQ</sequence>
<dbReference type="Proteomes" id="UP001642487">
    <property type="component" value="Chromosome 4"/>
</dbReference>
<evidence type="ECO:0000313" key="1">
    <source>
        <dbReference type="EMBL" id="CAK9321223.1"/>
    </source>
</evidence>
<evidence type="ECO:0008006" key="3">
    <source>
        <dbReference type="Google" id="ProtNLM"/>
    </source>
</evidence>
<keyword evidence="2" id="KW-1185">Reference proteome</keyword>
<organism evidence="1 2">
    <name type="scientific">Citrullus colocynthis</name>
    <name type="common">colocynth</name>
    <dbReference type="NCBI Taxonomy" id="252529"/>
    <lineage>
        <taxon>Eukaryota</taxon>
        <taxon>Viridiplantae</taxon>
        <taxon>Streptophyta</taxon>
        <taxon>Embryophyta</taxon>
        <taxon>Tracheophyta</taxon>
        <taxon>Spermatophyta</taxon>
        <taxon>Magnoliopsida</taxon>
        <taxon>eudicotyledons</taxon>
        <taxon>Gunneridae</taxon>
        <taxon>Pentapetalae</taxon>
        <taxon>rosids</taxon>
        <taxon>fabids</taxon>
        <taxon>Cucurbitales</taxon>
        <taxon>Cucurbitaceae</taxon>
        <taxon>Benincaseae</taxon>
        <taxon>Citrullus</taxon>
    </lineage>
</organism>
<name>A0ABP0YL32_9ROSI</name>
<protein>
    <recommendedName>
        <fullName evidence="3">Secreted protein</fullName>
    </recommendedName>
</protein>
<accession>A0ABP0YL32</accession>
<proteinExistence type="predicted"/>
<evidence type="ECO:0000313" key="2">
    <source>
        <dbReference type="Proteomes" id="UP001642487"/>
    </source>
</evidence>
<dbReference type="EMBL" id="OZ021738">
    <property type="protein sequence ID" value="CAK9321223.1"/>
    <property type="molecule type" value="Genomic_DNA"/>
</dbReference>